<dbReference type="SUPFAM" id="SSF141868">
    <property type="entry name" value="EAL domain-like"/>
    <property type="match status" value="1"/>
</dbReference>
<keyword evidence="1" id="KW-1133">Transmembrane helix</keyword>
<dbReference type="InterPro" id="IPR000014">
    <property type="entry name" value="PAS"/>
</dbReference>
<dbReference type="CDD" id="cd00130">
    <property type="entry name" value="PAS"/>
    <property type="match status" value="1"/>
</dbReference>
<feature type="domain" description="EAL" evidence="4">
    <location>
        <begin position="485"/>
        <end position="735"/>
    </location>
</feature>
<sequence length="735" mass="83434">MNQIRILRLTLTSCILVIVSLISMQIQLSQLVTHYLQQYPGIDARHLKDIILGLLIAAIMLLLFEQRQARRLYIVSLKLKKHHARHAQLLNKLPYAIAELDAHKVIHHSNDAFSQVSQLQGLRSIQQQIEQLFNQLEQNNYHQSTTLQQRFQTADTPMIIIEWQLHRSGKHFFLSGRDITQQLAEQNKLSIAEKILENTPVGVLVTGPDKRIQYTNPAFEQVTGYSNKDVQGKFPSVLSSGKQGAEFYKKMYRAMDKNGSWQGEIWNRKRNGDIYLEWLSITALKDEAGQDTHYIGMFSEFTAQELVREKLRTLAYYDGLTSLANRTLFNERLQCQINDNTHKKLCVIFIDIDGFKRINDTLGHQIGDQLLVAIACRIKETCREADSIARWGGDEFIMAIEVSDSHKGIQTFCSKHLQSLKQPFLINGRDLSITASMGVSIYGDDAHNTSELIRNADIAMFQSKKLGKNRFEIFSPAHHEALLESMEIENRLRIAIKENLIDVHFQPQVLQDAKICGLEALARWHDPVIGQVPPQKFIQVAEETGLINELSQVIYRVALKKFKTIQALNPALGLSVNLSVSQLQDVNLVATLKQVTDAQGINPSSIKLEITEDILMSDLEQSVRNTGLLKEMGFQIALDDFGTGYSSLSYLKDLDIDEIKIDRSFVQELISSERNKAIIQAIVAMSKVLDIHCVVEGVETEGQLNKLIQIGCNNFQGYYFYKPMPSHEITALFTD</sequence>
<dbReference type="Gene3D" id="3.30.70.270">
    <property type="match status" value="1"/>
</dbReference>
<evidence type="ECO:0000256" key="1">
    <source>
        <dbReference type="SAM" id="Phobius"/>
    </source>
</evidence>
<feature type="transmembrane region" description="Helical" evidence="1">
    <location>
        <begin position="7"/>
        <end position="26"/>
    </location>
</feature>
<dbReference type="InterPro" id="IPR001633">
    <property type="entry name" value="EAL_dom"/>
</dbReference>
<dbReference type="SUPFAM" id="SSF55785">
    <property type="entry name" value="PYP-like sensor domain (PAS domain)"/>
    <property type="match status" value="1"/>
</dbReference>
<organism evidence="6 7">
    <name type="scientific">Amphritea atlantica</name>
    <dbReference type="NCBI Taxonomy" id="355243"/>
    <lineage>
        <taxon>Bacteria</taxon>
        <taxon>Pseudomonadati</taxon>
        <taxon>Pseudomonadota</taxon>
        <taxon>Gammaproteobacteria</taxon>
        <taxon>Oceanospirillales</taxon>
        <taxon>Oceanospirillaceae</taxon>
        <taxon>Amphritea</taxon>
    </lineage>
</organism>
<evidence type="ECO:0000259" key="4">
    <source>
        <dbReference type="PROSITE" id="PS50883"/>
    </source>
</evidence>
<dbReference type="InterPro" id="IPR052155">
    <property type="entry name" value="Biofilm_reg_signaling"/>
</dbReference>
<feature type="domain" description="PAC" evidence="3">
    <location>
        <begin position="261"/>
        <end position="313"/>
    </location>
</feature>
<dbReference type="PROSITE" id="PS50887">
    <property type="entry name" value="GGDEF"/>
    <property type="match status" value="1"/>
</dbReference>
<dbReference type="SMART" id="SM00091">
    <property type="entry name" value="PAS"/>
    <property type="match status" value="2"/>
</dbReference>
<dbReference type="InterPro" id="IPR035919">
    <property type="entry name" value="EAL_sf"/>
</dbReference>
<dbReference type="SMART" id="SM00052">
    <property type="entry name" value="EAL"/>
    <property type="match status" value="1"/>
</dbReference>
<evidence type="ECO:0000259" key="2">
    <source>
        <dbReference type="PROSITE" id="PS50112"/>
    </source>
</evidence>
<dbReference type="InterPro" id="IPR043128">
    <property type="entry name" value="Rev_trsase/Diguanyl_cyclase"/>
</dbReference>
<dbReference type="InterPro" id="IPR029787">
    <property type="entry name" value="Nucleotide_cyclase"/>
</dbReference>
<keyword evidence="1" id="KW-0812">Transmembrane</keyword>
<protein>
    <submittedName>
        <fullName evidence="6">EAL domain-containing protein</fullName>
    </submittedName>
</protein>
<dbReference type="PROSITE" id="PS50113">
    <property type="entry name" value="PAC"/>
    <property type="match status" value="1"/>
</dbReference>
<accession>A0ABY5GVP9</accession>
<evidence type="ECO:0000313" key="7">
    <source>
        <dbReference type="Proteomes" id="UP001059950"/>
    </source>
</evidence>
<gene>
    <name evidence="6" type="ORF">KDX31_18700</name>
</gene>
<feature type="domain" description="GGDEF" evidence="5">
    <location>
        <begin position="343"/>
        <end position="476"/>
    </location>
</feature>
<dbReference type="NCBIfam" id="TIGR00229">
    <property type="entry name" value="sensory_box"/>
    <property type="match status" value="1"/>
</dbReference>
<dbReference type="NCBIfam" id="TIGR00254">
    <property type="entry name" value="GGDEF"/>
    <property type="match status" value="1"/>
</dbReference>
<keyword evidence="7" id="KW-1185">Reference proteome</keyword>
<dbReference type="Pfam" id="PF13426">
    <property type="entry name" value="PAS_9"/>
    <property type="match status" value="1"/>
</dbReference>
<keyword evidence="1" id="KW-0472">Membrane</keyword>
<feature type="domain" description="PAS" evidence="2">
    <location>
        <begin position="188"/>
        <end position="233"/>
    </location>
</feature>
<dbReference type="PROSITE" id="PS50883">
    <property type="entry name" value="EAL"/>
    <property type="match status" value="1"/>
</dbReference>
<dbReference type="InterPro" id="IPR000700">
    <property type="entry name" value="PAS-assoc_C"/>
</dbReference>
<dbReference type="EMBL" id="CP073344">
    <property type="protein sequence ID" value="UTW03317.1"/>
    <property type="molecule type" value="Genomic_DNA"/>
</dbReference>
<dbReference type="SUPFAM" id="SSF55073">
    <property type="entry name" value="Nucleotide cyclase"/>
    <property type="match status" value="1"/>
</dbReference>
<dbReference type="Proteomes" id="UP001059950">
    <property type="component" value="Chromosome"/>
</dbReference>
<dbReference type="Pfam" id="PF00990">
    <property type="entry name" value="GGDEF"/>
    <property type="match status" value="1"/>
</dbReference>
<proteinExistence type="predicted"/>
<evidence type="ECO:0000259" key="5">
    <source>
        <dbReference type="PROSITE" id="PS50887"/>
    </source>
</evidence>
<dbReference type="PANTHER" id="PTHR44757">
    <property type="entry name" value="DIGUANYLATE CYCLASE DGCP"/>
    <property type="match status" value="1"/>
</dbReference>
<dbReference type="CDD" id="cd01949">
    <property type="entry name" value="GGDEF"/>
    <property type="match status" value="1"/>
</dbReference>
<dbReference type="PROSITE" id="PS50112">
    <property type="entry name" value="PAS"/>
    <property type="match status" value="1"/>
</dbReference>
<dbReference type="InterPro" id="IPR035965">
    <property type="entry name" value="PAS-like_dom_sf"/>
</dbReference>
<evidence type="ECO:0000313" key="6">
    <source>
        <dbReference type="EMBL" id="UTW03317.1"/>
    </source>
</evidence>
<dbReference type="SMART" id="SM00267">
    <property type="entry name" value="GGDEF"/>
    <property type="match status" value="1"/>
</dbReference>
<evidence type="ECO:0000259" key="3">
    <source>
        <dbReference type="PROSITE" id="PS50113"/>
    </source>
</evidence>
<dbReference type="CDD" id="cd01948">
    <property type="entry name" value="EAL"/>
    <property type="match status" value="1"/>
</dbReference>
<dbReference type="Gene3D" id="3.20.20.450">
    <property type="entry name" value="EAL domain"/>
    <property type="match status" value="1"/>
</dbReference>
<dbReference type="Pfam" id="PF00563">
    <property type="entry name" value="EAL"/>
    <property type="match status" value="1"/>
</dbReference>
<dbReference type="InterPro" id="IPR000160">
    <property type="entry name" value="GGDEF_dom"/>
</dbReference>
<dbReference type="PANTHER" id="PTHR44757:SF2">
    <property type="entry name" value="BIOFILM ARCHITECTURE MAINTENANCE PROTEIN MBAA"/>
    <property type="match status" value="1"/>
</dbReference>
<reference evidence="6" key="1">
    <citation type="submission" date="2021-04" db="EMBL/GenBank/DDBJ databases">
        <title>Oceanospirillales bacteria with DddD are important DMSP degraders in coastal seawater.</title>
        <authorList>
            <person name="Liu J."/>
        </authorList>
    </citation>
    <scope>NUCLEOTIDE SEQUENCE</scope>
    <source>
        <strain evidence="6">GY6</strain>
    </source>
</reference>
<name>A0ABY5GVP9_9GAMM</name>
<dbReference type="Gene3D" id="3.30.450.20">
    <property type="entry name" value="PAS domain"/>
    <property type="match status" value="1"/>
</dbReference>